<organism evidence="1 2">
    <name type="scientific">Aliiroseovarius salicola</name>
    <dbReference type="NCBI Taxonomy" id="3009082"/>
    <lineage>
        <taxon>Bacteria</taxon>
        <taxon>Pseudomonadati</taxon>
        <taxon>Pseudomonadota</taxon>
        <taxon>Alphaproteobacteria</taxon>
        <taxon>Rhodobacterales</taxon>
        <taxon>Paracoccaceae</taxon>
        <taxon>Aliiroseovarius</taxon>
    </lineage>
</organism>
<gene>
    <name evidence="1" type="ORF">O2N63_06385</name>
</gene>
<evidence type="ECO:0000313" key="1">
    <source>
        <dbReference type="EMBL" id="MDA5093712.1"/>
    </source>
</evidence>
<dbReference type="EMBL" id="JAQIIO010000003">
    <property type="protein sequence ID" value="MDA5093712.1"/>
    <property type="molecule type" value="Genomic_DNA"/>
</dbReference>
<protein>
    <recommendedName>
        <fullName evidence="3">EAL domain-containing protein</fullName>
    </recommendedName>
</protein>
<evidence type="ECO:0000313" key="2">
    <source>
        <dbReference type="Proteomes" id="UP001528040"/>
    </source>
</evidence>
<reference evidence="1 2" key="1">
    <citation type="submission" date="2023-01" db="EMBL/GenBank/DDBJ databases">
        <authorList>
            <person name="Yoon J.-W."/>
        </authorList>
    </citation>
    <scope>NUCLEOTIDE SEQUENCE [LARGE SCALE GENOMIC DNA]</scope>
    <source>
        <strain evidence="1 2">KMU-50</strain>
    </source>
</reference>
<sequence>MFWQAIYQSFDPKKLRLLARLRWKISCGMGPFVQRRMAKFGCGLLSAYEIAPAIALPEQKEQLTDLMRDAFTIDQRFPSLFQLSLTATDLGKCLAETAGLIGKERKIFMGQ</sequence>
<name>A0ABT4VZM9_9RHOB</name>
<dbReference type="RefSeq" id="WP_271053410.1">
    <property type="nucleotide sequence ID" value="NZ_JAQIIO010000003.1"/>
</dbReference>
<comment type="caution">
    <text evidence="1">The sequence shown here is derived from an EMBL/GenBank/DDBJ whole genome shotgun (WGS) entry which is preliminary data.</text>
</comment>
<accession>A0ABT4VZM9</accession>
<proteinExistence type="predicted"/>
<evidence type="ECO:0008006" key="3">
    <source>
        <dbReference type="Google" id="ProtNLM"/>
    </source>
</evidence>
<dbReference type="Proteomes" id="UP001528040">
    <property type="component" value="Unassembled WGS sequence"/>
</dbReference>
<keyword evidence="2" id="KW-1185">Reference proteome</keyword>